<dbReference type="Pfam" id="PF25846">
    <property type="entry name" value="YmzB"/>
    <property type="match status" value="1"/>
</dbReference>
<dbReference type="Proteomes" id="UP000321574">
    <property type="component" value="Unassembled WGS sequence"/>
</dbReference>
<gene>
    <name evidence="1" type="ORF">FHP05_12960</name>
</gene>
<accession>A0A5C8NKP3</accession>
<evidence type="ECO:0000313" key="1">
    <source>
        <dbReference type="EMBL" id="TXL61597.1"/>
    </source>
</evidence>
<dbReference type="EMBL" id="VDUW01000011">
    <property type="protein sequence ID" value="TXL61597.1"/>
    <property type="molecule type" value="Genomic_DNA"/>
</dbReference>
<dbReference type="RefSeq" id="WP_147668949.1">
    <property type="nucleotide sequence ID" value="NZ_VDUW01000011.1"/>
</dbReference>
<dbReference type="AlphaFoldDB" id="A0A5C8NKP3"/>
<reference evidence="1 2" key="1">
    <citation type="submission" date="2019-06" db="EMBL/GenBank/DDBJ databases">
        <title>Cerasibacillus sp. nov., isolated from maize field.</title>
        <authorList>
            <person name="Lin S.-Y."/>
            <person name="Tsai C.-F."/>
            <person name="Young C.-C."/>
        </authorList>
    </citation>
    <scope>NUCLEOTIDE SEQUENCE [LARGE SCALE GENOMIC DNA]</scope>
    <source>
        <strain evidence="1 2">CC-CFT480</strain>
    </source>
</reference>
<dbReference type="InterPro" id="IPR058926">
    <property type="entry name" value="YmzB-like"/>
</dbReference>
<proteinExistence type="predicted"/>
<comment type="caution">
    <text evidence="1">The sequence shown here is derived from an EMBL/GenBank/DDBJ whole genome shotgun (WGS) entry which is preliminary data.</text>
</comment>
<keyword evidence="2" id="KW-1185">Reference proteome</keyword>
<evidence type="ECO:0000313" key="2">
    <source>
        <dbReference type="Proteomes" id="UP000321574"/>
    </source>
</evidence>
<dbReference type="OrthoDB" id="2705224at2"/>
<sequence length="115" mass="13499">MEQQFITIEQLHNLLNQWHGKLIQVEKLELHDQDIINIQLNGISYEKNTRKLDDYEATYTLKLNGVGHHVNDEQSIQPLPENVYEIPIEDTSLYEYNGKQFILSTDRGIYKITPT</sequence>
<organism evidence="1 2">
    <name type="scientific">Cerasibacillus terrae</name>
    <dbReference type="NCBI Taxonomy" id="2498845"/>
    <lineage>
        <taxon>Bacteria</taxon>
        <taxon>Bacillati</taxon>
        <taxon>Bacillota</taxon>
        <taxon>Bacilli</taxon>
        <taxon>Bacillales</taxon>
        <taxon>Bacillaceae</taxon>
        <taxon>Cerasibacillus</taxon>
    </lineage>
</organism>
<protein>
    <submittedName>
        <fullName evidence="1">Uncharacterized protein</fullName>
    </submittedName>
</protein>
<name>A0A5C8NKP3_9BACI</name>